<organism evidence="1 2">
    <name type="scientific">Gellertiella hungarica</name>
    <dbReference type="NCBI Taxonomy" id="1572859"/>
    <lineage>
        <taxon>Bacteria</taxon>
        <taxon>Pseudomonadati</taxon>
        <taxon>Pseudomonadota</taxon>
        <taxon>Alphaproteobacteria</taxon>
        <taxon>Hyphomicrobiales</taxon>
        <taxon>Rhizobiaceae</taxon>
        <taxon>Gellertiella</taxon>
    </lineage>
</organism>
<gene>
    <name evidence="1" type="ORF">GGR23_001212</name>
</gene>
<sequence length="134" mass="15308">MKLVTWHEFISMPAGTVYSRASIDIEDLRIKGDTLDTQDFHETSLLPGIYDAYAVMDVPVGGSDDPDLVMTHPSGWGRDGMWEKNARFFIWEKEDRERLARWLLDPEAFADSDEVNEDNVRWMGAWGDIKGGRA</sequence>
<name>A0A7W6J3D2_9HYPH</name>
<evidence type="ECO:0000313" key="2">
    <source>
        <dbReference type="Proteomes" id="UP000528286"/>
    </source>
</evidence>
<reference evidence="1 2" key="1">
    <citation type="submission" date="2020-08" db="EMBL/GenBank/DDBJ databases">
        <title>Genomic Encyclopedia of Type Strains, Phase IV (KMG-IV): sequencing the most valuable type-strain genomes for metagenomic binning, comparative biology and taxonomic classification.</title>
        <authorList>
            <person name="Goeker M."/>
        </authorList>
    </citation>
    <scope>NUCLEOTIDE SEQUENCE [LARGE SCALE GENOMIC DNA]</scope>
    <source>
        <strain evidence="1 2">DSM 29853</strain>
    </source>
</reference>
<proteinExistence type="predicted"/>
<comment type="caution">
    <text evidence="1">The sequence shown here is derived from an EMBL/GenBank/DDBJ whole genome shotgun (WGS) entry which is preliminary data.</text>
</comment>
<dbReference type="EMBL" id="JACIEZ010000002">
    <property type="protein sequence ID" value="MBB4064035.1"/>
    <property type="molecule type" value="Genomic_DNA"/>
</dbReference>
<evidence type="ECO:0000313" key="1">
    <source>
        <dbReference type="EMBL" id="MBB4064035.1"/>
    </source>
</evidence>
<dbReference type="AlphaFoldDB" id="A0A7W6J3D2"/>
<dbReference type="RefSeq" id="WP_183365277.1">
    <property type="nucleotide sequence ID" value="NZ_JACIEZ010000002.1"/>
</dbReference>
<accession>A0A7W6J3D2</accession>
<keyword evidence="2" id="KW-1185">Reference proteome</keyword>
<dbReference type="Proteomes" id="UP000528286">
    <property type="component" value="Unassembled WGS sequence"/>
</dbReference>
<protein>
    <submittedName>
        <fullName evidence="1">Uncharacterized protein</fullName>
    </submittedName>
</protein>